<dbReference type="Proteomes" id="UP001244341">
    <property type="component" value="Chromosome 7b"/>
</dbReference>
<accession>A0ABY8U718</accession>
<proteinExistence type="inferred from homology"/>
<evidence type="ECO:0000256" key="4">
    <source>
        <dbReference type="ARBA" id="ARBA00022989"/>
    </source>
</evidence>
<keyword evidence="4 6" id="KW-1133">Transmembrane helix</keyword>
<feature type="transmembrane region" description="Helical" evidence="6">
    <location>
        <begin position="48"/>
        <end position="75"/>
    </location>
</feature>
<dbReference type="InterPro" id="IPR007915">
    <property type="entry name" value="TMEM258/Ost5"/>
</dbReference>
<feature type="transmembrane region" description="Helical" evidence="6">
    <location>
        <begin position="14"/>
        <end position="36"/>
    </location>
</feature>
<evidence type="ECO:0000256" key="1">
    <source>
        <dbReference type="ARBA" id="ARBA00004141"/>
    </source>
</evidence>
<name>A0ABY8U718_TETOB</name>
<evidence type="ECO:0000256" key="2">
    <source>
        <dbReference type="ARBA" id="ARBA00009825"/>
    </source>
</evidence>
<keyword evidence="5 6" id="KW-0472">Membrane</keyword>
<sequence length="82" mass="8617">MEAGAPVHPPVPMAMYPLLATVLLTVGIVAAALFFLYQVTTTRYSRKIAFEGLLGLSASVALGLGTLFLLLWLAAPLFGSVP</sequence>
<evidence type="ECO:0000256" key="6">
    <source>
        <dbReference type="RuleBase" id="RU367008"/>
    </source>
</evidence>
<dbReference type="PANTHER" id="PTHR13636">
    <property type="entry name" value="TRANSMEMBRANE PROTEIN 258"/>
    <property type="match status" value="1"/>
</dbReference>
<comment type="subunit">
    <text evidence="6">Component of the oligosaccharyltransferase (OST) complex.</text>
</comment>
<comment type="subcellular location">
    <subcellularLocation>
        <location evidence="1 6">Membrane</location>
        <topology evidence="1 6">Multi-pass membrane protein</topology>
    </subcellularLocation>
</comment>
<evidence type="ECO:0000256" key="3">
    <source>
        <dbReference type="ARBA" id="ARBA00022692"/>
    </source>
</evidence>
<organism evidence="7 8">
    <name type="scientific">Tetradesmus obliquus</name>
    <name type="common">Green alga</name>
    <name type="synonym">Acutodesmus obliquus</name>
    <dbReference type="NCBI Taxonomy" id="3088"/>
    <lineage>
        <taxon>Eukaryota</taxon>
        <taxon>Viridiplantae</taxon>
        <taxon>Chlorophyta</taxon>
        <taxon>core chlorophytes</taxon>
        <taxon>Chlorophyceae</taxon>
        <taxon>CS clade</taxon>
        <taxon>Sphaeropleales</taxon>
        <taxon>Scenedesmaceae</taxon>
        <taxon>Tetradesmus</taxon>
    </lineage>
</organism>
<evidence type="ECO:0000313" key="8">
    <source>
        <dbReference type="Proteomes" id="UP001244341"/>
    </source>
</evidence>
<dbReference type="Pfam" id="PF05251">
    <property type="entry name" value="Ost5"/>
    <property type="match status" value="1"/>
</dbReference>
<gene>
    <name evidence="7" type="ORF">OEZ85_012915</name>
</gene>
<evidence type="ECO:0000256" key="5">
    <source>
        <dbReference type="ARBA" id="ARBA00023136"/>
    </source>
</evidence>
<keyword evidence="3 6" id="KW-0812">Transmembrane</keyword>
<comment type="similarity">
    <text evidence="2 6">Belongs to the OST5 family.</text>
</comment>
<reference evidence="7 8" key="1">
    <citation type="submission" date="2023-05" db="EMBL/GenBank/DDBJ databases">
        <title>A 100% complete, gapless, phased diploid assembly of the Scenedesmus obliquus UTEX 3031 genome.</title>
        <authorList>
            <person name="Biondi T.C."/>
            <person name="Hanschen E.R."/>
            <person name="Kwon T."/>
            <person name="Eng W."/>
            <person name="Kruse C.P.S."/>
            <person name="Koehler S.I."/>
            <person name="Kunde Y."/>
            <person name="Gleasner C.D."/>
            <person name="You Mak K.T."/>
            <person name="Polle J."/>
            <person name="Hovde B.T."/>
            <person name="Starkenburg S.R."/>
        </authorList>
    </citation>
    <scope>NUCLEOTIDE SEQUENCE [LARGE SCALE GENOMIC DNA]</scope>
    <source>
        <strain evidence="7 8">DOE0152z</strain>
    </source>
</reference>
<keyword evidence="8" id="KW-1185">Reference proteome</keyword>
<dbReference type="EMBL" id="CP126214">
    <property type="protein sequence ID" value="WIA16202.1"/>
    <property type="molecule type" value="Genomic_DNA"/>
</dbReference>
<protein>
    <recommendedName>
        <fullName evidence="6">Dolichyl-diphosphooligosaccharide-protein glycosyltransferase subunit OST5</fullName>
    </recommendedName>
</protein>
<evidence type="ECO:0000313" key="7">
    <source>
        <dbReference type="EMBL" id="WIA16202.1"/>
    </source>
</evidence>
<comment type="function">
    <text evidence="6">Subunit of the oligosaccharyl transferase (OST) complex that catalyzes the initial transfer of a defined glycan (Glc(3)Man(9)GlcNAc(2) in eukaryotes) from the lipid carrier dolichol-pyrophosphate to an asparagine residue within an Asn-X-Ser/Thr consensus motif in nascent polypeptide chains, the first step in protein N-glycosylation. N-glycosylation occurs cotranslationally and the complex associates with the Sec61 complex at the channel-forming translocon complex that mediates protein translocation across the endoplasmic reticulum (ER). All subunits are required for a maximal enzyme activity.</text>
</comment>